<evidence type="ECO:0000256" key="1">
    <source>
        <dbReference type="SAM" id="SignalP"/>
    </source>
</evidence>
<dbReference type="AlphaFoldDB" id="A0A316VT15"/>
<dbReference type="RefSeq" id="XP_025367792.1">
    <property type="nucleotide sequence ID" value="XM_025516337.1"/>
</dbReference>
<dbReference type="GeneID" id="37038207"/>
<protein>
    <submittedName>
        <fullName evidence="2">Uncharacterized protein</fullName>
    </submittedName>
</protein>
<feature type="signal peptide" evidence="1">
    <location>
        <begin position="1"/>
        <end position="24"/>
    </location>
</feature>
<accession>A0A316VT15</accession>
<dbReference type="EMBL" id="KZ819411">
    <property type="protein sequence ID" value="PWN40632.1"/>
    <property type="molecule type" value="Genomic_DNA"/>
</dbReference>
<sequence length="181" mass="20324">MRLAGLLALAALLSLTLLSSSSKAMPTDYMSNSLALYDTSAHLDKRLAPAIVQGIARFARLLEKVIGNLVEKAKQDKAMRIRFTQDTVNDMSKEYPDTNILIVHPKHDFHPGGTKGVDWFHEHKEVDIQVGGTIGYEVYGFQDGWIKRYGDGGYINWAWNGVLAKDPEEDKSKITFSRRKN</sequence>
<feature type="chain" id="PRO_5016270587" evidence="1">
    <location>
        <begin position="25"/>
        <end position="181"/>
    </location>
</feature>
<gene>
    <name evidence="2" type="ORF">IE81DRAFT_349050</name>
</gene>
<dbReference type="STRING" id="1522189.A0A316VT15"/>
<evidence type="ECO:0000313" key="2">
    <source>
        <dbReference type="EMBL" id="PWN40632.1"/>
    </source>
</evidence>
<keyword evidence="3" id="KW-1185">Reference proteome</keyword>
<dbReference type="Proteomes" id="UP000245783">
    <property type="component" value="Unassembled WGS sequence"/>
</dbReference>
<organism evidence="2 3">
    <name type="scientific">Ceraceosorus guamensis</name>
    <dbReference type="NCBI Taxonomy" id="1522189"/>
    <lineage>
        <taxon>Eukaryota</taxon>
        <taxon>Fungi</taxon>
        <taxon>Dikarya</taxon>
        <taxon>Basidiomycota</taxon>
        <taxon>Ustilaginomycotina</taxon>
        <taxon>Exobasidiomycetes</taxon>
        <taxon>Ceraceosorales</taxon>
        <taxon>Ceraceosoraceae</taxon>
        <taxon>Ceraceosorus</taxon>
    </lineage>
</organism>
<name>A0A316VT15_9BASI</name>
<proteinExistence type="predicted"/>
<dbReference type="OrthoDB" id="3685327at2759"/>
<keyword evidence="1" id="KW-0732">Signal</keyword>
<reference evidence="2 3" key="1">
    <citation type="journal article" date="2018" name="Mol. Biol. Evol.">
        <title>Broad Genomic Sampling Reveals a Smut Pathogenic Ancestry of the Fungal Clade Ustilaginomycotina.</title>
        <authorList>
            <person name="Kijpornyongpan T."/>
            <person name="Mondo S.J."/>
            <person name="Barry K."/>
            <person name="Sandor L."/>
            <person name="Lee J."/>
            <person name="Lipzen A."/>
            <person name="Pangilinan J."/>
            <person name="LaButti K."/>
            <person name="Hainaut M."/>
            <person name="Henrissat B."/>
            <person name="Grigoriev I.V."/>
            <person name="Spatafora J.W."/>
            <person name="Aime M.C."/>
        </authorList>
    </citation>
    <scope>NUCLEOTIDE SEQUENCE [LARGE SCALE GENOMIC DNA]</scope>
    <source>
        <strain evidence="2 3">MCA 4658</strain>
    </source>
</reference>
<dbReference type="InParanoid" id="A0A316VT15"/>
<evidence type="ECO:0000313" key="3">
    <source>
        <dbReference type="Proteomes" id="UP000245783"/>
    </source>
</evidence>